<dbReference type="PANTHER" id="PTHR43763:SF6">
    <property type="entry name" value="XAA-PRO AMINOPEPTIDASE 1"/>
    <property type="match status" value="1"/>
</dbReference>
<proteinExistence type="predicted"/>
<name>A0A6A1UTA5_9ROSI</name>
<feature type="domain" description="Creatinase N-terminal" evidence="1">
    <location>
        <begin position="3"/>
        <end position="79"/>
    </location>
</feature>
<evidence type="ECO:0000313" key="3">
    <source>
        <dbReference type="Proteomes" id="UP000516437"/>
    </source>
</evidence>
<dbReference type="SUPFAM" id="SSF53092">
    <property type="entry name" value="Creatinase/prolidase N-terminal domain"/>
    <property type="match status" value="1"/>
</dbReference>
<dbReference type="InterPro" id="IPR000587">
    <property type="entry name" value="Creatinase_N"/>
</dbReference>
<dbReference type="AlphaFoldDB" id="A0A6A1UTA5"/>
<keyword evidence="2" id="KW-0031">Aminopeptidase</keyword>
<evidence type="ECO:0000313" key="2">
    <source>
        <dbReference type="EMBL" id="KAB1202270.1"/>
    </source>
</evidence>
<dbReference type="GO" id="GO:0004177">
    <property type="term" value="F:aminopeptidase activity"/>
    <property type="evidence" value="ECO:0007669"/>
    <property type="project" value="UniProtKB-KW"/>
</dbReference>
<evidence type="ECO:0000259" key="1">
    <source>
        <dbReference type="Pfam" id="PF01321"/>
    </source>
</evidence>
<dbReference type="PANTHER" id="PTHR43763">
    <property type="entry name" value="XAA-PRO AMINOPEPTIDASE 1"/>
    <property type="match status" value="1"/>
</dbReference>
<protein>
    <submittedName>
        <fullName evidence="2">Xaa-Pro aminopeptidase 1</fullName>
    </submittedName>
</protein>
<dbReference type="Proteomes" id="UP000516437">
    <property type="component" value="Chromosome 8"/>
</dbReference>
<keyword evidence="2" id="KW-0645">Protease</keyword>
<organism evidence="2 3">
    <name type="scientific">Morella rubra</name>
    <name type="common">Chinese bayberry</name>
    <dbReference type="NCBI Taxonomy" id="262757"/>
    <lineage>
        <taxon>Eukaryota</taxon>
        <taxon>Viridiplantae</taxon>
        <taxon>Streptophyta</taxon>
        <taxon>Embryophyta</taxon>
        <taxon>Tracheophyta</taxon>
        <taxon>Spermatophyta</taxon>
        <taxon>Magnoliopsida</taxon>
        <taxon>eudicotyledons</taxon>
        <taxon>Gunneridae</taxon>
        <taxon>Pentapetalae</taxon>
        <taxon>rosids</taxon>
        <taxon>fabids</taxon>
        <taxon>Fagales</taxon>
        <taxon>Myricaceae</taxon>
        <taxon>Morella</taxon>
    </lineage>
</organism>
<dbReference type="Pfam" id="PF01321">
    <property type="entry name" value="Creatinase_N"/>
    <property type="match status" value="1"/>
</dbReference>
<dbReference type="InterPro" id="IPR050422">
    <property type="entry name" value="X-Pro_aminopeptidase_P"/>
</dbReference>
<dbReference type="Gene3D" id="3.40.350.10">
    <property type="entry name" value="Creatinase/prolidase N-terminal domain"/>
    <property type="match status" value="2"/>
</dbReference>
<dbReference type="EMBL" id="RXIC02000026">
    <property type="protein sequence ID" value="KAB1202270.1"/>
    <property type="molecule type" value="Genomic_DNA"/>
</dbReference>
<dbReference type="OrthoDB" id="1937808at2759"/>
<sequence length="115" mass="12833">MRRAYISGFTGSTGTAVVTKDKAAPWTDGRYFLQAEKQLSSSWILMRAGNLGVPTTIEWLNEILAPGGRVGIDPDAALWTDGRYFLQAEKQLSSSWILINLGVPTTIEWHFGSWW</sequence>
<keyword evidence="2" id="KW-0378">Hydrolase</keyword>
<gene>
    <name evidence="2" type="ORF">CJ030_MR8G010104</name>
</gene>
<reference evidence="2 3" key="1">
    <citation type="journal article" date="2019" name="Plant Biotechnol. J.">
        <title>The red bayberry genome and genetic basis of sex determination.</title>
        <authorList>
            <person name="Jia H.M."/>
            <person name="Jia H.J."/>
            <person name="Cai Q.L."/>
            <person name="Wang Y."/>
            <person name="Zhao H.B."/>
            <person name="Yang W.F."/>
            <person name="Wang G.Y."/>
            <person name="Li Y.H."/>
            <person name="Zhan D.L."/>
            <person name="Shen Y.T."/>
            <person name="Niu Q.F."/>
            <person name="Chang L."/>
            <person name="Qiu J."/>
            <person name="Zhao L."/>
            <person name="Xie H.B."/>
            <person name="Fu W.Y."/>
            <person name="Jin J."/>
            <person name="Li X.W."/>
            <person name="Jiao Y."/>
            <person name="Zhou C.C."/>
            <person name="Tu T."/>
            <person name="Chai C.Y."/>
            <person name="Gao J.L."/>
            <person name="Fan L.J."/>
            <person name="van de Weg E."/>
            <person name="Wang J.Y."/>
            <person name="Gao Z.S."/>
        </authorList>
    </citation>
    <scope>NUCLEOTIDE SEQUENCE [LARGE SCALE GENOMIC DNA]</scope>
    <source>
        <tissue evidence="2">Leaves</tissue>
    </source>
</reference>
<dbReference type="InterPro" id="IPR029149">
    <property type="entry name" value="Creatin/AminoP/Spt16_N"/>
</dbReference>
<comment type="caution">
    <text evidence="2">The sequence shown here is derived from an EMBL/GenBank/DDBJ whole genome shotgun (WGS) entry which is preliminary data.</text>
</comment>
<accession>A0A6A1UTA5</accession>
<keyword evidence="3" id="KW-1185">Reference proteome</keyword>